<feature type="domain" description="Hemerythrin-like" evidence="1">
    <location>
        <begin position="13"/>
        <end position="128"/>
    </location>
</feature>
<dbReference type="PANTHER" id="PTHR35585">
    <property type="entry name" value="HHE DOMAIN PROTEIN (AFU_ORTHOLOGUE AFUA_4G00730)"/>
    <property type="match status" value="1"/>
</dbReference>
<proteinExistence type="predicted"/>
<protein>
    <submittedName>
        <fullName evidence="2">Hemerythrin domain-containing protein</fullName>
    </submittedName>
</protein>
<evidence type="ECO:0000313" key="3">
    <source>
        <dbReference type="Proteomes" id="UP000633943"/>
    </source>
</evidence>
<keyword evidence="3" id="KW-1185">Reference proteome</keyword>
<gene>
    <name evidence="2" type="ORF">GPA24_18300</name>
</gene>
<evidence type="ECO:0000259" key="1">
    <source>
        <dbReference type="Pfam" id="PF01814"/>
    </source>
</evidence>
<dbReference type="CDD" id="cd12108">
    <property type="entry name" value="Hr-like"/>
    <property type="match status" value="1"/>
</dbReference>
<dbReference type="Gene3D" id="1.20.120.520">
    <property type="entry name" value="nmb1532 protein domain like"/>
    <property type="match status" value="1"/>
</dbReference>
<dbReference type="RefSeq" id="WP_169203964.1">
    <property type="nucleotide sequence ID" value="NZ_CP059467.1"/>
</dbReference>
<dbReference type="Pfam" id="PF01814">
    <property type="entry name" value="Hemerythrin"/>
    <property type="match status" value="1"/>
</dbReference>
<dbReference type="PANTHER" id="PTHR35585:SF1">
    <property type="entry name" value="HHE DOMAIN PROTEIN (AFU_ORTHOLOGUE AFUA_4G00730)"/>
    <property type="match status" value="1"/>
</dbReference>
<comment type="caution">
    <text evidence="2">The sequence shown here is derived from an EMBL/GenBank/DDBJ whole genome shotgun (WGS) entry which is preliminary data.</text>
</comment>
<dbReference type="InterPro" id="IPR012312">
    <property type="entry name" value="Hemerythrin-like"/>
</dbReference>
<accession>A0ABX1P0M9</accession>
<dbReference type="Proteomes" id="UP000633943">
    <property type="component" value="Unassembled WGS sequence"/>
</dbReference>
<evidence type="ECO:0000313" key="2">
    <source>
        <dbReference type="EMBL" id="NMG17452.1"/>
    </source>
</evidence>
<name>A0ABX1P0M9_9RHOO</name>
<reference evidence="2 3" key="1">
    <citation type="submission" date="2019-12" db="EMBL/GenBank/DDBJ databases">
        <title>Comparative genomics gives insights into the taxonomy of the Azoarcus-Aromatoleum group and reveals separate origins of nif in the plant-associated Azoarcus and non-plant-associated Aromatoleum sub-groups.</title>
        <authorList>
            <person name="Lafos M."/>
            <person name="Maluk M."/>
            <person name="Batista M."/>
            <person name="Junghare M."/>
            <person name="Carmona M."/>
            <person name="Faoro H."/>
            <person name="Cruz L.M."/>
            <person name="Battistoni F."/>
            <person name="De Souza E."/>
            <person name="Pedrosa F."/>
            <person name="Chen W.-M."/>
            <person name="Poole P.S."/>
            <person name="Dixon R.A."/>
            <person name="James E.K."/>
        </authorList>
    </citation>
    <scope>NUCLEOTIDE SEQUENCE [LARGE SCALE GENOMIC DNA]</scope>
    <source>
        <strain evidence="2 3">PbN1</strain>
    </source>
</reference>
<sequence length="196" mass="22005">MNPLMRKLSPSATNMIRTDHSHVLSVFHQYETDTSPQTKKALVNSACLSLEIHAQLEEEIFYPAMRQAMAESATVDKSVSEHEEMRRLIAQLRGMEPTDPQYDETFMSLMRDVLHHAAEEETIMLPKAERLLGNRLAELGAEMMKRRLELSAPHAGEIAMNGVRTMHTGTLLMTTGAAVAGAYLVKKVFERGHHHA</sequence>
<organism evidence="2 3">
    <name type="scientific">Aromatoleum bremense</name>
    <dbReference type="NCBI Taxonomy" id="76115"/>
    <lineage>
        <taxon>Bacteria</taxon>
        <taxon>Pseudomonadati</taxon>
        <taxon>Pseudomonadota</taxon>
        <taxon>Betaproteobacteria</taxon>
        <taxon>Rhodocyclales</taxon>
        <taxon>Rhodocyclaceae</taxon>
        <taxon>Aromatoleum</taxon>
    </lineage>
</organism>
<dbReference type="EMBL" id="WTVP01000078">
    <property type="protein sequence ID" value="NMG17452.1"/>
    <property type="molecule type" value="Genomic_DNA"/>
</dbReference>